<evidence type="ECO:0000259" key="1">
    <source>
        <dbReference type="Pfam" id="PF13358"/>
    </source>
</evidence>
<dbReference type="AlphaFoldDB" id="A0A2C9CCC1"/>
<dbReference type="OrthoDB" id="286470at2"/>
<dbReference type="InterPro" id="IPR009057">
    <property type="entry name" value="Homeodomain-like_sf"/>
</dbReference>
<dbReference type="EMBL" id="LT934425">
    <property type="protein sequence ID" value="SOH03356.1"/>
    <property type="molecule type" value="Genomic_DNA"/>
</dbReference>
<dbReference type="GO" id="GO:0003676">
    <property type="term" value="F:nucleic acid binding"/>
    <property type="evidence" value="ECO:0007669"/>
    <property type="project" value="InterPro"/>
</dbReference>
<dbReference type="Gene3D" id="3.30.420.10">
    <property type="entry name" value="Ribonuclease H-like superfamily/Ribonuclease H"/>
    <property type="match status" value="1"/>
</dbReference>
<gene>
    <name evidence="3" type="ORF">KSMBR1_0845</name>
</gene>
<keyword evidence="4" id="KW-1185">Reference proteome</keyword>
<dbReference type="NCBIfam" id="NF033545">
    <property type="entry name" value="transpos_IS630"/>
    <property type="match status" value="1"/>
</dbReference>
<dbReference type="InterPro" id="IPR025959">
    <property type="entry name" value="Winged_HTH_dom"/>
</dbReference>
<sequence>MNPFLSEKTRIEFKKAHKKEPHRRHADRIKAILLLDSGWSYEEVAEALLLDDQTIRNYEKLYKDKGFDGLLSDNYIGCVPKLTCEQEEQLKDHIRKNNYSAAKEIVEYVKQTFNKIYTPEGMVHTLDRLGFTYKKTTIVPGKANPEKQKEFVEKYKQLKEEKAPGDKILFMDGVHPQHNSTSAYCWIEKGKKKEIPSNTGRKRINLNGAIDIETFEVTIREDESINAQSTIKLFHEIESRYAQAGTIYIISDNAKYYRSKLVKEYLANSRIKIKFLPSYSPNLNLIERLWKFFRKKILYNKYYDTYEKFKNKCLSFFKNINEYTDELSTLLTENFQIIGEQISKT</sequence>
<dbReference type="InterPro" id="IPR012337">
    <property type="entry name" value="RNaseH-like_sf"/>
</dbReference>
<dbReference type="InterPro" id="IPR036397">
    <property type="entry name" value="RNaseH_sf"/>
</dbReference>
<evidence type="ECO:0000313" key="4">
    <source>
        <dbReference type="Proteomes" id="UP000221734"/>
    </source>
</evidence>
<dbReference type="SUPFAM" id="SSF53098">
    <property type="entry name" value="Ribonuclease H-like"/>
    <property type="match status" value="1"/>
</dbReference>
<evidence type="ECO:0000259" key="2">
    <source>
        <dbReference type="Pfam" id="PF13592"/>
    </source>
</evidence>
<protein>
    <submittedName>
        <fullName evidence="3">Putative orf</fullName>
    </submittedName>
</protein>
<feature type="domain" description="Winged helix-turn helix" evidence="2">
    <location>
        <begin position="102"/>
        <end position="155"/>
    </location>
</feature>
<feature type="domain" description="Tc1-like transposase DDE" evidence="1">
    <location>
        <begin position="168"/>
        <end position="309"/>
    </location>
</feature>
<evidence type="ECO:0000313" key="3">
    <source>
        <dbReference type="EMBL" id="SOH03356.1"/>
    </source>
</evidence>
<dbReference type="SUPFAM" id="SSF46689">
    <property type="entry name" value="Homeodomain-like"/>
    <property type="match status" value="1"/>
</dbReference>
<dbReference type="InterPro" id="IPR047655">
    <property type="entry name" value="Transpos_IS630-like"/>
</dbReference>
<reference evidence="4" key="1">
    <citation type="submission" date="2017-10" db="EMBL/GenBank/DDBJ databases">
        <authorList>
            <person name="Frank J."/>
        </authorList>
    </citation>
    <scope>NUCLEOTIDE SEQUENCE [LARGE SCALE GENOMIC DNA]</scope>
</reference>
<dbReference type="Pfam" id="PF13358">
    <property type="entry name" value="DDE_3"/>
    <property type="match status" value="1"/>
</dbReference>
<accession>A0A2C9CCC1</accession>
<dbReference type="Pfam" id="PF13592">
    <property type="entry name" value="HTH_33"/>
    <property type="match status" value="1"/>
</dbReference>
<dbReference type="Pfam" id="PF13551">
    <property type="entry name" value="HTH_29"/>
    <property type="match status" value="1"/>
</dbReference>
<dbReference type="Proteomes" id="UP000221734">
    <property type="component" value="Chromosome Kuenenia_stuttgartiensis_MBR1"/>
</dbReference>
<name>A0A2C9CCC1_KUEST</name>
<proteinExistence type="predicted"/>
<organism evidence="3 4">
    <name type="scientific">Kuenenia stuttgartiensis</name>
    <dbReference type="NCBI Taxonomy" id="174633"/>
    <lineage>
        <taxon>Bacteria</taxon>
        <taxon>Pseudomonadati</taxon>
        <taxon>Planctomycetota</taxon>
        <taxon>Candidatus Brocadiia</taxon>
        <taxon>Candidatus Brocadiales</taxon>
        <taxon>Candidatus Brocadiaceae</taxon>
        <taxon>Candidatus Kuenenia</taxon>
    </lineage>
</organism>
<dbReference type="RefSeq" id="WP_099324205.1">
    <property type="nucleotide sequence ID" value="NZ_LT934425.1"/>
</dbReference>
<dbReference type="InterPro" id="IPR038717">
    <property type="entry name" value="Tc1-like_DDE_dom"/>
</dbReference>
<dbReference type="KEGG" id="kst:KSMBR1_0845"/>